<comment type="caution">
    <text evidence="11">The sequence shown here is derived from an EMBL/GenBank/DDBJ whole genome shotgun (WGS) entry which is preliminary data.</text>
</comment>
<dbReference type="InterPro" id="IPR027368">
    <property type="entry name" value="MnmE_dom2"/>
</dbReference>
<dbReference type="PANTHER" id="PTHR42714:SF2">
    <property type="entry name" value="TRNA MODIFICATION GTPASE GTPBP3, MITOCHONDRIAL"/>
    <property type="match status" value="1"/>
</dbReference>
<feature type="binding site" evidence="7">
    <location>
        <position position="26"/>
    </location>
    <ligand>
        <name>(6S)-5-formyl-5,6,7,8-tetrahydrofolate</name>
        <dbReference type="ChEBI" id="CHEBI:57457"/>
    </ligand>
</feature>
<feature type="binding site" evidence="7">
    <location>
        <position position="82"/>
    </location>
    <ligand>
        <name>(6S)-5-formyl-5,6,7,8-tetrahydrofolate</name>
        <dbReference type="ChEBI" id="CHEBI:57457"/>
    </ligand>
</feature>
<dbReference type="GO" id="GO:0005525">
    <property type="term" value="F:GTP binding"/>
    <property type="evidence" value="ECO:0007669"/>
    <property type="project" value="UniProtKB-UniRule"/>
</dbReference>
<feature type="binding site" evidence="7">
    <location>
        <position position="251"/>
    </location>
    <ligand>
        <name>K(+)</name>
        <dbReference type="ChEBI" id="CHEBI:29103"/>
    </ligand>
</feature>
<dbReference type="Proteomes" id="UP001139451">
    <property type="component" value="Unassembled WGS sequence"/>
</dbReference>
<dbReference type="NCBIfam" id="TIGR00231">
    <property type="entry name" value="small_GTP"/>
    <property type="match status" value="1"/>
</dbReference>
<keyword evidence="4 7" id="KW-0378">Hydrolase</keyword>
<dbReference type="InterPro" id="IPR006073">
    <property type="entry name" value="GTP-bd"/>
</dbReference>
<keyword evidence="7" id="KW-0460">Magnesium</keyword>
<comment type="caution">
    <text evidence="7">Lacks conserved residue(s) required for the propagation of feature annotation.</text>
</comment>
<dbReference type="HAMAP" id="MF_00379">
    <property type="entry name" value="GTPase_MnmE"/>
    <property type="match status" value="1"/>
</dbReference>
<evidence type="ECO:0000259" key="10">
    <source>
        <dbReference type="Pfam" id="PF12631"/>
    </source>
</evidence>
<reference evidence="11" key="1">
    <citation type="submission" date="2022-05" db="EMBL/GenBank/DDBJ databases">
        <title>Sphingomonas sp. strain MG17 Genome sequencing and assembly.</title>
        <authorList>
            <person name="Kim I."/>
        </authorList>
    </citation>
    <scope>NUCLEOTIDE SEQUENCE</scope>
    <source>
        <strain evidence="11">MG17</strain>
    </source>
</reference>
<comment type="cofactor">
    <cofactor evidence="7">
        <name>K(+)</name>
        <dbReference type="ChEBI" id="CHEBI:29103"/>
    </cofactor>
    <text evidence="7">Binds 1 potassium ion per subunit.</text>
</comment>
<name>A0A9X2KMC7_9SPHN</name>
<dbReference type="Gene3D" id="1.20.120.430">
    <property type="entry name" value="tRNA modification GTPase MnmE domain 2"/>
    <property type="match status" value="1"/>
</dbReference>
<dbReference type="Pfam" id="PF12631">
    <property type="entry name" value="MnmE_helical"/>
    <property type="match status" value="1"/>
</dbReference>
<comment type="subunit">
    <text evidence="7">Homodimer. Heterotetramer of two MnmE and two MnmG subunits.</text>
</comment>
<dbReference type="Gene3D" id="3.40.50.300">
    <property type="entry name" value="P-loop containing nucleotide triphosphate hydrolases"/>
    <property type="match status" value="1"/>
</dbReference>
<evidence type="ECO:0000256" key="1">
    <source>
        <dbReference type="ARBA" id="ARBA00011043"/>
    </source>
</evidence>
<feature type="binding site" evidence="7">
    <location>
        <position position="255"/>
    </location>
    <ligand>
        <name>Mg(2+)</name>
        <dbReference type="ChEBI" id="CHEBI:18420"/>
    </ligand>
</feature>
<dbReference type="InterPro" id="IPR005225">
    <property type="entry name" value="Small_GTP-bd"/>
</dbReference>
<dbReference type="GO" id="GO:0005737">
    <property type="term" value="C:cytoplasm"/>
    <property type="evidence" value="ECO:0007669"/>
    <property type="project" value="UniProtKB-SubCell"/>
</dbReference>
<dbReference type="FunFam" id="3.30.1360.120:FF:000007">
    <property type="entry name" value="tRNA modification GTPase GTPBP3, mitochondrial"/>
    <property type="match status" value="1"/>
</dbReference>
<feature type="binding site" evidence="7">
    <location>
        <position position="431"/>
    </location>
    <ligand>
        <name>(6S)-5-formyl-5,6,7,8-tetrahydrofolate</name>
        <dbReference type="ChEBI" id="CHEBI:57457"/>
    </ligand>
</feature>
<dbReference type="GO" id="GO:0046872">
    <property type="term" value="F:metal ion binding"/>
    <property type="evidence" value="ECO:0007669"/>
    <property type="project" value="UniProtKB-KW"/>
</dbReference>
<dbReference type="CDD" id="cd14858">
    <property type="entry name" value="TrmE_N"/>
    <property type="match status" value="1"/>
</dbReference>
<feature type="binding site" evidence="7">
    <location>
        <begin position="274"/>
        <end position="277"/>
    </location>
    <ligand>
        <name>GTP</name>
        <dbReference type="ChEBI" id="CHEBI:37565"/>
    </ligand>
</feature>
<dbReference type="GO" id="GO:0030488">
    <property type="term" value="P:tRNA methylation"/>
    <property type="evidence" value="ECO:0007669"/>
    <property type="project" value="TreeGrafter"/>
</dbReference>
<evidence type="ECO:0000313" key="11">
    <source>
        <dbReference type="EMBL" id="MCP3731562.1"/>
    </source>
</evidence>
<keyword evidence="12" id="KW-1185">Reference proteome</keyword>
<evidence type="ECO:0000256" key="2">
    <source>
        <dbReference type="ARBA" id="ARBA00022694"/>
    </source>
</evidence>
<feature type="domain" description="GTP-binding protein TrmE N-terminal" evidence="9">
    <location>
        <begin position="9"/>
        <end position="122"/>
    </location>
</feature>
<dbReference type="RefSeq" id="WP_254294279.1">
    <property type="nucleotide sequence ID" value="NZ_JAMLDX010000011.1"/>
</dbReference>
<dbReference type="GO" id="GO:0002098">
    <property type="term" value="P:tRNA wobble uridine modification"/>
    <property type="evidence" value="ECO:0007669"/>
    <property type="project" value="TreeGrafter"/>
</dbReference>
<evidence type="ECO:0000256" key="6">
    <source>
        <dbReference type="ARBA" id="ARBA00023134"/>
    </source>
</evidence>
<dbReference type="InterPro" id="IPR004520">
    <property type="entry name" value="GTPase_MnmE"/>
</dbReference>
<dbReference type="Gene3D" id="3.30.1360.120">
    <property type="entry name" value="Probable tRNA modification gtpase trme, domain 1"/>
    <property type="match status" value="1"/>
</dbReference>
<evidence type="ECO:0000256" key="5">
    <source>
        <dbReference type="ARBA" id="ARBA00022958"/>
    </source>
</evidence>
<feature type="binding site" evidence="7">
    <location>
        <position position="249"/>
    </location>
    <ligand>
        <name>K(+)</name>
        <dbReference type="ChEBI" id="CHEBI:29103"/>
    </ligand>
</feature>
<dbReference type="NCBIfam" id="NF003661">
    <property type="entry name" value="PRK05291.1-3"/>
    <property type="match status" value="1"/>
</dbReference>
<feature type="binding site" evidence="7">
    <location>
        <position position="234"/>
    </location>
    <ligand>
        <name>Mg(2+)</name>
        <dbReference type="ChEBI" id="CHEBI:18420"/>
    </ligand>
</feature>
<organism evidence="11 12">
    <name type="scientific">Sphingomonas tagetis</name>
    <dbReference type="NCBI Taxonomy" id="2949092"/>
    <lineage>
        <taxon>Bacteria</taxon>
        <taxon>Pseudomonadati</taxon>
        <taxon>Pseudomonadota</taxon>
        <taxon>Alphaproteobacteria</taxon>
        <taxon>Sphingomonadales</taxon>
        <taxon>Sphingomonadaceae</taxon>
        <taxon>Sphingomonas</taxon>
    </lineage>
</organism>
<keyword evidence="2 7" id="KW-0819">tRNA processing</keyword>
<dbReference type="InterPro" id="IPR018948">
    <property type="entry name" value="GTP-bd_TrmE_N"/>
</dbReference>
<dbReference type="CDD" id="cd04164">
    <property type="entry name" value="trmE"/>
    <property type="match status" value="1"/>
</dbReference>
<feature type="binding site" evidence="7">
    <location>
        <position position="254"/>
    </location>
    <ligand>
        <name>K(+)</name>
        <dbReference type="ChEBI" id="CHEBI:29103"/>
    </ligand>
</feature>
<dbReference type="PANTHER" id="PTHR42714">
    <property type="entry name" value="TRNA MODIFICATION GTPASE GTPBP3"/>
    <property type="match status" value="1"/>
</dbReference>
<evidence type="ECO:0000256" key="3">
    <source>
        <dbReference type="ARBA" id="ARBA00022741"/>
    </source>
</evidence>
<sequence>MSDPGFADTIFALSSGQPPAAIAIVRISGPAAFGAVERLAGKLPAPRRASLRALRQDGETLDHALVVIFPGPATATGEDLAELHLHGGRAVVRAVEAALSAMAGLRPAEPGEFTRRALAHGRIGLTEAEGLADFLAAETEGQRRAAVRAAEGGIRRLVEGWAARALQLSAAVEAMLDHADEDDVEGQGDAIGHIAAQAGALAQAIVAIVAQPGVERLRDGLRVVLAGPPNAGKSTLLNALAGRDAAIVSPLAGTTRDRIEVPVMRDGVAYLLIDTAGLHERPADVVEQLGIDRARESLTSADLVLWLDDLPPPDAASIWLNPRADLPGRSDVPDRLSVSALTGLGIDRVWQVIAERASALLPPLDSTPLNARQRQLAAVAADALDQAAGETDILLLAEQLRRALRAFHQITGAADVEAMLDSLFGRFCIGK</sequence>
<keyword evidence="5 7" id="KW-0630">Potassium</keyword>
<dbReference type="SUPFAM" id="SSF103025">
    <property type="entry name" value="Folate-binding domain"/>
    <property type="match status" value="1"/>
</dbReference>
<dbReference type="AlphaFoldDB" id="A0A9X2KMC7"/>
<feature type="binding site" evidence="7">
    <location>
        <position position="230"/>
    </location>
    <ligand>
        <name>K(+)</name>
        <dbReference type="ChEBI" id="CHEBI:29103"/>
    </ligand>
</feature>
<feature type="binding site" evidence="7">
    <location>
        <begin position="230"/>
        <end position="235"/>
    </location>
    <ligand>
        <name>GTP</name>
        <dbReference type="ChEBI" id="CHEBI:37565"/>
    </ligand>
</feature>
<dbReference type="EC" id="3.6.-.-" evidence="7"/>
<evidence type="ECO:0000313" key="12">
    <source>
        <dbReference type="Proteomes" id="UP001139451"/>
    </source>
</evidence>
<proteinExistence type="inferred from homology"/>
<feature type="binding site" evidence="7">
    <location>
        <position position="122"/>
    </location>
    <ligand>
        <name>(6S)-5-formyl-5,6,7,8-tetrahydrofolate</name>
        <dbReference type="ChEBI" id="CHEBI:57457"/>
    </ligand>
</feature>
<keyword evidence="6 7" id="KW-0342">GTP-binding</keyword>
<feature type="domain" description="MnmE helical" evidence="10">
    <location>
        <begin position="125"/>
        <end position="428"/>
    </location>
</feature>
<feature type="domain" description="G" evidence="8">
    <location>
        <begin position="222"/>
        <end position="309"/>
    </location>
</feature>
<keyword evidence="7" id="KW-0963">Cytoplasm</keyword>
<evidence type="ECO:0000256" key="4">
    <source>
        <dbReference type="ARBA" id="ARBA00022801"/>
    </source>
</evidence>
<comment type="function">
    <text evidence="7">Exhibits a very high intrinsic GTPase hydrolysis rate. Involved in the addition of a carboxymethylaminomethyl (cmnm) group at the wobble position (U34) of certain tRNAs, forming tRNA-cmnm(5)s(2)U34.</text>
</comment>
<keyword evidence="3 7" id="KW-0547">Nucleotide-binding</keyword>
<keyword evidence="7" id="KW-0479">Metal-binding</keyword>
<dbReference type="InterPro" id="IPR027417">
    <property type="entry name" value="P-loop_NTPase"/>
</dbReference>
<dbReference type="EMBL" id="JAMLDX010000011">
    <property type="protein sequence ID" value="MCP3731562.1"/>
    <property type="molecule type" value="Genomic_DNA"/>
</dbReference>
<dbReference type="SUPFAM" id="SSF52540">
    <property type="entry name" value="P-loop containing nucleoside triphosphate hydrolases"/>
    <property type="match status" value="1"/>
</dbReference>
<evidence type="ECO:0000259" key="8">
    <source>
        <dbReference type="Pfam" id="PF01926"/>
    </source>
</evidence>
<dbReference type="GO" id="GO:0003924">
    <property type="term" value="F:GTPase activity"/>
    <property type="evidence" value="ECO:0007669"/>
    <property type="project" value="UniProtKB-UniRule"/>
</dbReference>
<protein>
    <recommendedName>
        <fullName evidence="7">tRNA modification GTPase MnmE</fullName>
        <ecNumber evidence="7">3.6.-.-</ecNumber>
    </recommendedName>
</protein>
<dbReference type="Pfam" id="PF10396">
    <property type="entry name" value="TrmE_N"/>
    <property type="match status" value="1"/>
</dbReference>
<dbReference type="InterPro" id="IPR027266">
    <property type="entry name" value="TrmE/GcvT-like"/>
</dbReference>
<feature type="binding site" evidence="7">
    <location>
        <begin position="249"/>
        <end position="255"/>
    </location>
    <ligand>
        <name>GTP</name>
        <dbReference type="ChEBI" id="CHEBI:37565"/>
    </ligand>
</feature>
<comment type="similarity">
    <text evidence="1 7">Belongs to the TRAFAC class TrmE-Era-EngA-EngB-Septin-like GTPase superfamily. TrmE GTPase family.</text>
</comment>
<accession>A0A9X2KMC7</accession>
<dbReference type="InterPro" id="IPR025867">
    <property type="entry name" value="MnmE_helical"/>
</dbReference>
<comment type="subcellular location">
    <subcellularLocation>
        <location evidence="7">Cytoplasm</location>
    </subcellularLocation>
</comment>
<gene>
    <name evidence="7 11" type="primary">mnmE</name>
    <name evidence="7" type="synonym">trmE</name>
    <name evidence="11" type="ORF">M9978_14130</name>
</gene>
<dbReference type="InterPro" id="IPR031168">
    <property type="entry name" value="G_TrmE"/>
</dbReference>
<evidence type="ECO:0000259" key="9">
    <source>
        <dbReference type="Pfam" id="PF10396"/>
    </source>
</evidence>
<evidence type="ECO:0000256" key="7">
    <source>
        <dbReference type="HAMAP-Rule" id="MF_00379"/>
    </source>
</evidence>
<dbReference type="Pfam" id="PF01926">
    <property type="entry name" value="MMR_HSR1"/>
    <property type="match status" value="1"/>
</dbReference>